<dbReference type="PANTHER" id="PTHR30313">
    <property type="entry name" value="DNA PRIMASE"/>
    <property type="match status" value="1"/>
</dbReference>
<keyword evidence="6" id="KW-1185">Reference proteome</keyword>
<dbReference type="SUPFAM" id="SSF56731">
    <property type="entry name" value="DNA primase core"/>
    <property type="match status" value="1"/>
</dbReference>
<sequence length="876" mass="99632">MEITDIKAQLTLAQVLNHYGLKPDKHQRLRCPFHEDRTPSLQLYYKTHTAYCFSSNCKTHGKSLDVIDFILHKEGCTKHEAIEKAKAMLQGNSSGDAPQTKAAVLLKMFTYFRNAVHNSKPAQEYIKGRNLDYGRLEIGYNSGQFHHGSRRDEALIKSCLEVGLLQDRGLTAKTGEKAYGVFGKYCLVFALRSRADKITGLYFRSTVNESDQRHYYLANREGLYPGYPKPGTKKLILTEAIIDAASLLQQETVITEQFAVLSGYGTNGLTTEHQAAIKDLPELEELVFYFDGDQAGQEAVSKYAVLLHRDLPQVKISVVQTPEKEDVNSLLQGHEPEILMQLINERTPFLFSVEKSVEKEKAAGRLSPVFPETGQKQQPEYVLNTGNPNNIMFTGLAATYAVKGGVKPQLDSLKIALQIISGHRDYRCKLDLYEYKQLQQVAETATEILGSRRDLVEQDLMQLTNLLEAYREQYLQQGQSPTAKQSIKVPEASAKECIRFLQQPDLLSRFNQLIGKAGVTGEEVNRIFLFVIATSYKMPQTLHGLIQGSSGSGKTRLLKIISSLMPPEDVKRFTRVTESSFYNYGEYDLQNKLLCFEDVDGLKEEAQLALRELQSNDILISSTSVKSEEGHIRSAERTVRGPVATLSCTTRGEYYEDNISRCFLIAVDESREQTQRVISYQNNRAAGEINEKQERETENFIQNCVRLLQPCPVINPYANKIKLPPEAHKIRRLNEMYQSIVRQVTILNQYQRQKDGQGRLITQKEDMQTACEILFESILLKVDELDGSLRQFYEQLKSFVQPKGKDYEFNRFEVRAATGVSKTQQHYYIGRLVGLEYIKQFGFANRGFKYKIAHWDNMAALRTRIKEDLKGQLQNL</sequence>
<comment type="caution">
    <text evidence="5">The sequence shown here is derived from an EMBL/GenBank/DDBJ whole genome shotgun (WGS) entry which is preliminary data.</text>
</comment>
<gene>
    <name evidence="5" type="ORF">FHS90_001812</name>
</gene>
<dbReference type="SUPFAM" id="SSF52540">
    <property type="entry name" value="P-loop containing nucleoside triphosphate hydrolases"/>
    <property type="match status" value="2"/>
</dbReference>
<name>A0A839GTI8_9BACT</name>
<evidence type="ECO:0000256" key="1">
    <source>
        <dbReference type="ARBA" id="ARBA00022723"/>
    </source>
</evidence>
<dbReference type="RefSeq" id="WP_182512741.1">
    <property type="nucleotide sequence ID" value="NZ_JACJIQ010000006.1"/>
</dbReference>
<feature type="domain" description="Zinc finger CHC2-type" evidence="4">
    <location>
        <begin position="31"/>
        <end position="86"/>
    </location>
</feature>
<dbReference type="Gene3D" id="3.40.1360.10">
    <property type="match status" value="1"/>
</dbReference>
<dbReference type="Pfam" id="PF01807">
    <property type="entry name" value="Zn_ribbon_DnaG"/>
    <property type="match status" value="1"/>
</dbReference>
<evidence type="ECO:0000256" key="3">
    <source>
        <dbReference type="ARBA" id="ARBA00022833"/>
    </source>
</evidence>
<evidence type="ECO:0000256" key="2">
    <source>
        <dbReference type="ARBA" id="ARBA00022771"/>
    </source>
</evidence>
<keyword evidence="1" id="KW-0479">Metal-binding</keyword>
<dbReference type="GO" id="GO:0008270">
    <property type="term" value="F:zinc ion binding"/>
    <property type="evidence" value="ECO:0007669"/>
    <property type="project" value="UniProtKB-KW"/>
</dbReference>
<proteinExistence type="predicted"/>
<dbReference type="GO" id="GO:0006269">
    <property type="term" value="P:DNA replication, synthesis of primer"/>
    <property type="evidence" value="ECO:0007669"/>
    <property type="project" value="TreeGrafter"/>
</dbReference>
<accession>A0A839GTI8</accession>
<evidence type="ECO:0000313" key="5">
    <source>
        <dbReference type="EMBL" id="MBA9077101.1"/>
    </source>
</evidence>
<dbReference type="InterPro" id="IPR050219">
    <property type="entry name" value="DnaG_primase"/>
</dbReference>
<dbReference type="GO" id="GO:0003677">
    <property type="term" value="F:DNA binding"/>
    <property type="evidence" value="ECO:0007669"/>
    <property type="project" value="InterPro"/>
</dbReference>
<evidence type="ECO:0000259" key="4">
    <source>
        <dbReference type="SMART" id="SM00400"/>
    </source>
</evidence>
<dbReference type="PANTHER" id="PTHR30313:SF2">
    <property type="entry name" value="DNA PRIMASE"/>
    <property type="match status" value="1"/>
</dbReference>
<dbReference type="InterPro" id="IPR036977">
    <property type="entry name" value="DNA_primase_Znf_CHC2"/>
</dbReference>
<keyword evidence="3" id="KW-0862">Zinc</keyword>
<dbReference type="AlphaFoldDB" id="A0A839GTI8"/>
<dbReference type="Gene3D" id="3.90.580.10">
    <property type="entry name" value="Zinc finger, CHC2-type domain"/>
    <property type="match status" value="1"/>
</dbReference>
<protein>
    <submittedName>
        <fullName evidence="5">DNA primase</fullName>
    </submittedName>
</protein>
<dbReference type="GO" id="GO:0003899">
    <property type="term" value="F:DNA-directed RNA polymerase activity"/>
    <property type="evidence" value="ECO:0007669"/>
    <property type="project" value="InterPro"/>
</dbReference>
<dbReference type="Pfam" id="PF13155">
    <property type="entry name" value="Toprim_2"/>
    <property type="match status" value="1"/>
</dbReference>
<dbReference type="SMART" id="SM00400">
    <property type="entry name" value="ZnF_CHCC"/>
    <property type="match status" value="1"/>
</dbReference>
<dbReference type="GO" id="GO:0005737">
    <property type="term" value="C:cytoplasm"/>
    <property type="evidence" value="ECO:0007669"/>
    <property type="project" value="TreeGrafter"/>
</dbReference>
<reference evidence="5 6" key="1">
    <citation type="submission" date="2020-08" db="EMBL/GenBank/DDBJ databases">
        <title>Genomic Encyclopedia of Type Strains, Phase IV (KMG-IV): sequencing the most valuable type-strain genomes for metagenomic binning, comparative biology and taxonomic classification.</title>
        <authorList>
            <person name="Goeker M."/>
        </authorList>
    </citation>
    <scope>NUCLEOTIDE SEQUENCE [LARGE SCALE GENOMIC DNA]</scope>
    <source>
        <strain evidence="5 6">DSM 29854</strain>
    </source>
</reference>
<dbReference type="EMBL" id="JACJIQ010000006">
    <property type="protein sequence ID" value="MBA9077101.1"/>
    <property type="molecule type" value="Genomic_DNA"/>
</dbReference>
<organism evidence="5 6">
    <name type="scientific">Rufibacter quisquiliarum</name>
    <dbReference type="NCBI Taxonomy" id="1549639"/>
    <lineage>
        <taxon>Bacteria</taxon>
        <taxon>Pseudomonadati</taxon>
        <taxon>Bacteroidota</taxon>
        <taxon>Cytophagia</taxon>
        <taxon>Cytophagales</taxon>
        <taxon>Hymenobacteraceae</taxon>
        <taxon>Rufibacter</taxon>
    </lineage>
</organism>
<dbReference type="SUPFAM" id="SSF57783">
    <property type="entry name" value="Zinc beta-ribbon"/>
    <property type="match status" value="1"/>
</dbReference>
<dbReference type="InterPro" id="IPR002694">
    <property type="entry name" value="Znf_CHC2"/>
</dbReference>
<evidence type="ECO:0000313" key="6">
    <source>
        <dbReference type="Proteomes" id="UP000563094"/>
    </source>
</evidence>
<dbReference type="InterPro" id="IPR027417">
    <property type="entry name" value="P-loop_NTPase"/>
</dbReference>
<dbReference type="Proteomes" id="UP000563094">
    <property type="component" value="Unassembled WGS sequence"/>
</dbReference>
<keyword evidence="2" id="KW-0863">Zinc-finger</keyword>